<name>A0AAN0VPV3_9BURK</name>
<feature type="compositionally biased region" description="Basic and acidic residues" evidence="1">
    <location>
        <begin position="177"/>
        <end position="190"/>
    </location>
</feature>
<accession>A0AAN0VPV3</accession>
<dbReference type="KEGG" id="bcen:DM39_4895"/>
<dbReference type="EMBL" id="CP007784">
    <property type="protein sequence ID" value="AIO35553.1"/>
    <property type="molecule type" value="Genomic_DNA"/>
</dbReference>
<feature type="compositionally biased region" description="Basic and acidic residues" evidence="1">
    <location>
        <begin position="197"/>
        <end position="214"/>
    </location>
</feature>
<feature type="region of interest" description="Disordered" evidence="1">
    <location>
        <begin position="1"/>
        <end position="154"/>
    </location>
</feature>
<feature type="region of interest" description="Disordered" evidence="1">
    <location>
        <begin position="177"/>
        <end position="317"/>
    </location>
</feature>
<dbReference type="AlphaFoldDB" id="A0AAN0VPV3"/>
<organism evidence="2 3">
    <name type="scientific">Burkholderia cenocepacia</name>
    <dbReference type="NCBI Taxonomy" id="95486"/>
    <lineage>
        <taxon>Bacteria</taxon>
        <taxon>Pseudomonadati</taxon>
        <taxon>Pseudomonadota</taxon>
        <taxon>Betaproteobacteria</taxon>
        <taxon>Burkholderiales</taxon>
        <taxon>Burkholderiaceae</taxon>
        <taxon>Burkholderia</taxon>
        <taxon>Burkholderia cepacia complex</taxon>
    </lineage>
</organism>
<gene>
    <name evidence="2" type="ORF">DM39_4895</name>
</gene>
<evidence type="ECO:0000313" key="2">
    <source>
        <dbReference type="EMBL" id="AIO35553.1"/>
    </source>
</evidence>
<protein>
    <submittedName>
        <fullName evidence="2">Uncharacterized protein</fullName>
    </submittedName>
</protein>
<feature type="compositionally biased region" description="Basic and acidic residues" evidence="1">
    <location>
        <begin position="241"/>
        <end position="270"/>
    </location>
</feature>
<sequence length="317" mass="37394">MSPHPELARKENREGQQHDAVEEREKERRQQRGHEPRFPEEMKLDDRIARVQFVPHEQRQRPDRHRQQPQMERRPVDRQIADERGQADDEQQATGDVEALRRGFPEFRYRPCAENQADRNERNIDQECDMPVERAREHAADDRTEREADAVRAEQDPQRLALLAFVEGIADDRARHRIQDRATDALHEAEQNQQPELMRDTGEQRRDAEYRQADHQQLLATEIVGERADRHHERGQRHHEYRRDPLRRLDRNREVAADRRKNRVDDREIDAAQEAGDANAGQPDVFSNLARCISHAPSPRFPRARSRARAPAPRIFS</sequence>
<keyword evidence="3" id="KW-1185">Reference proteome</keyword>
<evidence type="ECO:0000313" key="3">
    <source>
        <dbReference type="Proteomes" id="UP000029413"/>
    </source>
</evidence>
<proteinExistence type="predicted"/>
<reference evidence="2 3" key="1">
    <citation type="submission" date="2014-05" db="EMBL/GenBank/DDBJ databases">
        <authorList>
            <person name="Bishop-Lilly K.A."/>
            <person name="Broomall S.M."/>
            <person name="Chain P.S."/>
            <person name="Chertkov O."/>
            <person name="Coyne S.R."/>
            <person name="Daligault H.E."/>
            <person name="Davenport K.W."/>
            <person name="Erkkila T."/>
            <person name="Frey K.G."/>
            <person name="Gibbons H.S."/>
            <person name="Gu W."/>
            <person name="Jaissle J."/>
            <person name="Johnson S.L."/>
            <person name="Koroleva G.I."/>
            <person name="Ladner J.T."/>
            <person name="Lo C.-C."/>
            <person name="Minogue T.D."/>
            <person name="Munk C."/>
            <person name="Palacios G.F."/>
            <person name="Redden C.L."/>
            <person name="Rosenzweig C.N."/>
            <person name="Scholz M.B."/>
            <person name="Teshima H."/>
            <person name="Xu Y."/>
        </authorList>
    </citation>
    <scope>NUCLEOTIDE SEQUENCE [LARGE SCALE GENOMIC DNA]</scope>
    <source>
        <strain evidence="2 3">DDS 22E-1</strain>
    </source>
</reference>
<feature type="compositionally biased region" description="Basic and acidic residues" evidence="1">
    <location>
        <begin position="98"/>
        <end position="154"/>
    </location>
</feature>
<feature type="compositionally biased region" description="Basic and acidic residues" evidence="1">
    <location>
        <begin position="71"/>
        <end position="87"/>
    </location>
</feature>
<dbReference type="Proteomes" id="UP000029413">
    <property type="component" value="Chromosome 2"/>
</dbReference>
<evidence type="ECO:0000256" key="1">
    <source>
        <dbReference type="SAM" id="MobiDB-lite"/>
    </source>
</evidence>
<feature type="compositionally biased region" description="Basic and acidic residues" evidence="1">
    <location>
        <begin position="1"/>
        <end position="49"/>
    </location>
</feature>